<dbReference type="GO" id="GO:0004674">
    <property type="term" value="F:protein serine/threonine kinase activity"/>
    <property type="evidence" value="ECO:0007669"/>
    <property type="project" value="UniProtKB-EC"/>
</dbReference>
<keyword evidence="4" id="KW-1185">Reference proteome</keyword>
<keyword evidence="3" id="KW-0418">Kinase</keyword>
<dbReference type="AlphaFoldDB" id="A0A1X7APA0"/>
<dbReference type="EC" id="2.7.11.1" evidence="3"/>
<dbReference type="Proteomes" id="UP000196573">
    <property type="component" value="Unassembled WGS sequence"/>
</dbReference>
<dbReference type="PANTHER" id="PTHR23150:SF19">
    <property type="entry name" value="FORMYLGLYCINE-GENERATING ENZYME"/>
    <property type="match status" value="1"/>
</dbReference>
<protein>
    <submittedName>
        <fullName evidence="3">Serine/threonine-protein kinase pkn1</fullName>
        <ecNumber evidence="3">2.7.11.1</ecNumber>
    </submittedName>
</protein>
<dbReference type="InterPro" id="IPR016187">
    <property type="entry name" value="CTDL_fold"/>
</dbReference>
<dbReference type="Pfam" id="PF03781">
    <property type="entry name" value="FGE-sulfatase"/>
    <property type="match status" value="1"/>
</dbReference>
<dbReference type="OrthoDB" id="9768004at2"/>
<organism evidence="3 4">
    <name type="scientific">Parendozoicomonas haliclonae</name>
    <dbReference type="NCBI Taxonomy" id="1960125"/>
    <lineage>
        <taxon>Bacteria</taxon>
        <taxon>Pseudomonadati</taxon>
        <taxon>Pseudomonadota</taxon>
        <taxon>Gammaproteobacteria</taxon>
        <taxon>Oceanospirillales</taxon>
        <taxon>Endozoicomonadaceae</taxon>
        <taxon>Parendozoicomonas</taxon>
    </lineage>
</organism>
<reference evidence="3 4" key="1">
    <citation type="submission" date="2017-03" db="EMBL/GenBank/DDBJ databases">
        <authorList>
            <person name="Afonso C.L."/>
            <person name="Miller P.J."/>
            <person name="Scott M.A."/>
            <person name="Spackman E."/>
            <person name="Goraichik I."/>
            <person name="Dimitrov K.M."/>
            <person name="Suarez D.L."/>
            <person name="Swayne D.E."/>
        </authorList>
    </citation>
    <scope>NUCLEOTIDE SEQUENCE [LARGE SCALE GENOMIC DNA]</scope>
    <source>
        <strain evidence="3">SB41UT1</strain>
    </source>
</reference>
<dbReference type="Gene3D" id="3.90.1580.10">
    <property type="entry name" value="paralog of FGE (formylglycine-generating enzyme)"/>
    <property type="match status" value="1"/>
</dbReference>
<dbReference type="GO" id="GO:0120147">
    <property type="term" value="F:formylglycine-generating oxidase activity"/>
    <property type="evidence" value="ECO:0007669"/>
    <property type="project" value="TreeGrafter"/>
</dbReference>
<gene>
    <name evidence="3" type="primary">pkn1_3</name>
    <name evidence="3" type="ORF">EHSB41UT_03711</name>
</gene>
<dbReference type="InterPro" id="IPR042095">
    <property type="entry name" value="SUMF_sf"/>
</dbReference>
<dbReference type="RefSeq" id="WP_087112366.1">
    <property type="nucleotide sequence ID" value="NZ_CBCSCN010000011.1"/>
</dbReference>
<dbReference type="InterPro" id="IPR005532">
    <property type="entry name" value="SUMF_dom"/>
</dbReference>
<dbReference type="PANTHER" id="PTHR23150">
    <property type="entry name" value="SULFATASE MODIFYING FACTOR 1, 2"/>
    <property type="match status" value="1"/>
</dbReference>
<evidence type="ECO:0000313" key="3">
    <source>
        <dbReference type="EMBL" id="SMA49920.1"/>
    </source>
</evidence>
<evidence type="ECO:0000313" key="4">
    <source>
        <dbReference type="Proteomes" id="UP000196573"/>
    </source>
</evidence>
<evidence type="ECO:0000256" key="1">
    <source>
        <dbReference type="SAM" id="SignalP"/>
    </source>
</evidence>
<dbReference type="EMBL" id="FWPT01000009">
    <property type="protein sequence ID" value="SMA49920.1"/>
    <property type="molecule type" value="Genomic_DNA"/>
</dbReference>
<name>A0A1X7APA0_9GAMM</name>
<feature type="signal peptide" evidence="1">
    <location>
        <begin position="1"/>
        <end position="24"/>
    </location>
</feature>
<sequence>MKLQQSVRLAALALTVIFSGPLFAEPQYKEMVTIPAGEFEMGCKPSDGVYCVPGTTPHKVYLKTYKIDKYMVTFDRFQACIDAGKCTKPFEGAACNYGEEFAGNHPANCITYKQAEDVCHFEGKRLPTEAEWAKAARGPKSTLYPWGNTPAPSCERVVMNDKGFDKLPGCGSGTTQPVGSKPEGASTYGVMDMAGNLFQWTSDWYSESYFGNSPYKNPKGPDYGEKKVLRGSGWTARYPDEIAMTVRFDYAPDGQGYVVGARCANDTN</sequence>
<evidence type="ECO:0000259" key="2">
    <source>
        <dbReference type="Pfam" id="PF03781"/>
    </source>
</evidence>
<dbReference type="InterPro" id="IPR051043">
    <property type="entry name" value="Sulfatase_Mod_Factor_Kinase"/>
</dbReference>
<keyword evidence="1" id="KW-0732">Signal</keyword>
<accession>A0A1X7APA0</accession>
<feature type="domain" description="Sulfatase-modifying factor enzyme-like" evidence="2">
    <location>
        <begin position="28"/>
        <end position="264"/>
    </location>
</feature>
<dbReference type="SUPFAM" id="SSF56436">
    <property type="entry name" value="C-type lectin-like"/>
    <property type="match status" value="1"/>
</dbReference>
<keyword evidence="3" id="KW-0808">Transferase</keyword>
<feature type="chain" id="PRO_5012010414" evidence="1">
    <location>
        <begin position="25"/>
        <end position="268"/>
    </location>
</feature>
<proteinExistence type="predicted"/>